<dbReference type="AlphaFoldDB" id="A0A151MWV0"/>
<feature type="region of interest" description="Disordered" evidence="1">
    <location>
        <begin position="1"/>
        <end position="29"/>
    </location>
</feature>
<accession>A0A151MWV0</accession>
<keyword evidence="3" id="KW-1185">Reference proteome</keyword>
<reference evidence="2 3" key="1">
    <citation type="journal article" date="2012" name="Genome Biol.">
        <title>Sequencing three crocodilian genomes to illuminate the evolution of archosaurs and amniotes.</title>
        <authorList>
            <person name="St John J.A."/>
            <person name="Braun E.L."/>
            <person name="Isberg S.R."/>
            <person name="Miles L.G."/>
            <person name="Chong A.Y."/>
            <person name="Gongora J."/>
            <person name="Dalzell P."/>
            <person name="Moran C."/>
            <person name="Bed'hom B."/>
            <person name="Abzhanov A."/>
            <person name="Burgess S.C."/>
            <person name="Cooksey A.M."/>
            <person name="Castoe T.A."/>
            <person name="Crawford N.G."/>
            <person name="Densmore L.D."/>
            <person name="Drew J.C."/>
            <person name="Edwards S.V."/>
            <person name="Faircloth B.C."/>
            <person name="Fujita M.K."/>
            <person name="Greenwold M.J."/>
            <person name="Hoffmann F.G."/>
            <person name="Howard J.M."/>
            <person name="Iguchi T."/>
            <person name="Janes D.E."/>
            <person name="Khan S.Y."/>
            <person name="Kohno S."/>
            <person name="de Koning A.J."/>
            <person name="Lance S.L."/>
            <person name="McCarthy F.M."/>
            <person name="McCormack J.E."/>
            <person name="Merchant M.E."/>
            <person name="Peterson D.G."/>
            <person name="Pollock D.D."/>
            <person name="Pourmand N."/>
            <person name="Raney B.J."/>
            <person name="Roessler K.A."/>
            <person name="Sanford J.R."/>
            <person name="Sawyer R.H."/>
            <person name="Schmidt C.J."/>
            <person name="Triplett E.W."/>
            <person name="Tuberville T.D."/>
            <person name="Venegas-Anaya M."/>
            <person name="Howard J.T."/>
            <person name="Jarvis E.D."/>
            <person name="Guillette L.J.Jr."/>
            <person name="Glenn T.C."/>
            <person name="Green R.E."/>
            <person name="Ray D.A."/>
        </authorList>
    </citation>
    <scope>NUCLEOTIDE SEQUENCE [LARGE SCALE GENOMIC DNA]</scope>
    <source>
        <strain evidence="2">KSC_2009_1</strain>
    </source>
</reference>
<dbReference type="Proteomes" id="UP000050525">
    <property type="component" value="Unassembled WGS sequence"/>
</dbReference>
<comment type="caution">
    <text evidence="2">The sequence shown here is derived from an EMBL/GenBank/DDBJ whole genome shotgun (WGS) entry which is preliminary data.</text>
</comment>
<evidence type="ECO:0000313" key="2">
    <source>
        <dbReference type="EMBL" id="KYO29033.1"/>
    </source>
</evidence>
<evidence type="ECO:0000256" key="1">
    <source>
        <dbReference type="SAM" id="MobiDB-lite"/>
    </source>
</evidence>
<dbReference type="EMBL" id="AKHW03004724">
    <property type="protein sequence ID" value="KYO29033.1"/>
    <property type="molecule type" value="Genomic_DNA"/>
</dbReference>
<evidence type="ECO:0000313" key="3">
    <source>
        <dbReference type="Proteomes" id="UP000050525"/>
    </source>
</evidence>
<gene>
    <name evidence="2" type="ORF">Y1Q_0009845</name>
</gene>
<proteinExistence type="predicted"/>
<name>A0A151MWV0_ALLMI</name>
<sequence length="68" mass="7391">MLKKHVGSTGHHSMPPTTAPVAGTEESTDAFQQASKQVVYFHCTLECTRDDLDVAALCQPSQSLKQMT</sequence>
<organism evidence="2 3">
    <name type="scientific">Alligator mississippiensis</name>
    <name type="common">American alligator</name>
    <dbReference type="NCBI Taxonomy" id="8496"/>
    <lineage>
        <taxon>Eukaryota</taxon>
        <taxon>Metazoa</taxon>
        <taxon>Chordata</taxon>
        <taxon>Craniata</taxon>
        <taxon>Vertebrata</taxon>
        <taxon>Euteleostomi</taxon>
        <taxon>Archelosauria</taxon>
        <taxon>Archosauria</taxon>
        <taxon>Crocodylia</taxon>
        <taxon>Alligatoridae</taxon>
        <taxon>Alligatorinae</taxon>
        <taxon>Alligator</taxon>
    </lineage>
</organism>
<protein>
    <submittedName>
        <fullName evidence="2">Uncharacterized protein</fullName>
    </submittedName>
</protein>